<dbReference type="AlphaFoldDB" id="A0A2W6MSP2"/>
<dbReference type="Pfam" id="PF12118">
    <property type="entry name" value="SprA-related"/>
    <property type="match status" value="1"/>
</dbReference>
<proteinExistence type="predicted"/>
<gene>
    <name evidence="2" type="ORF">B6S12_08390</name>
</gene>
<dbReference type="EMBL" id="NBIU01000028">
    <property type="protein sequence ID" value="PZT47574.1"/>
    <property type="molecule type" value="Genomic_DNA"/>
</dbReference>
<feature type="region of interest" description="Disordered" evidence="1">
    <location>
        <begin position="19"/>
        <end position="61"/>
    </location>
</feature>
<feature type="compositionally biased region" description="Basic and acidic residues" evidence="1">
    <location>
        <begin position="28"/>
        <end position="49"/>
    </location>
</feature>
<dbReference type="Proteomes" id="UP000249746">
    <property type="component" value="Unassembled WGS sequence"/>
</dbReference>
<feature type="compositionally biased region" description="Basic and acidic residues" evidence="1">
    <location>
        <begin position="213"/>
        <end position="222"/>
    </location>
</feature>
<keyword evidence="3" id="KW-1185">Reference proteome</keyword>
<reference evidence="2 3" key="1">
    <citation type="submission" date="2017-03" db="EMBL/GenBank/DDBJ databases">
        <title>Genomic and clinical evidence uncovers the enterohepatic species Helicobacter valdiviensis as a potential human intestinal pathogen.</title>
        <authorList>
            <person name="Fresia P."/>
            <person name="Jara R."/>
            <person name="Sierra R."/>
            <person name="Ferres I."/>
            <person name="Greif G."/>
            <person name="Iraola G."/>
            <person name="Collado L."/>
        </authorList>
    </citation>
    <scope>NUCLEOTIDE SEQUENCE [LARGE SCALE GENOMIC DNA]</scope>
    <source>
        <strain evidence="2 3">WBE14</strain>
    </source>
</reference>
<organism evidence="2 3">
    <name type="scientific">Helicobacter valdiviensis</name>
    <dbReference type="NCBI Taxonomy" id="1458358"/>
    <lineage>
        <taxon>Bacteria</taxon>
        <taxon>Pseudomonadati</taxon>
        <taxon>Campylobacterota</taxon>
        <taxon>Epsilonproteobacteria</taxon>
        <taxon>Campylobacterales</taxon>
        <taxon>Helicobacteraceae</taxon>
        <taxon>Helicobacter</taxon>
    </lineage>
</organism>
<evidence type="ECO:0000256" key="1">
    <source>
        <dbReference type="SAM" id="MobiDB-lite"/>
    </source>
</evidence>
<dbReference type="OrthoDB" id="9812722at2"/>
<evidence type="ECO:0000313" key="2">
    <source>
        <dbReference type="EMBL" id="PZT47574.1"/>
    </source>
</evidence>
<accession>A0A2W6MSP2</accession>
<dbReference type="RefSeq" id="WP_111230356.1">
    <property type="nucleotide sequence ID" value="NZ_NBIU01000028.1"/>
</dbReference>
<evidence type="ECO:0000313" key="3">
    <source>
        <dbReference type="Proteomes" id="UP000249746"/>
    </source>
</evidence>
<feature type="region of interest" description="Disordered" evidence="1">
    <location>
        <begin position="165"/>
        <end position="222"/>
    </location>
</feature>
<dbReference type="InterPro" id="IPR021973">
    <property type="entry name" value="SprA-related"/>
</dbReference>
<evidence type="ECO:0008006" key="4">
    <source>
        <dbReference type="Google" id="ProtNLM"/>
    </source>
</evidence>
<name>A0A2W6MSP2_9HELI</name>
<feature type="compositionally biased region" description="Basic and acidic residues" evidence="1">
    <location>
        <begin position="165"/>
        <end position="190"/>
    </location>
</feature>
<sequence length="222" mass="24839">MQVSNQSFLNLQDFYQNKTSNTQNIQETSKEESTTQTQDNKENDKEKENTTTLNGKELEPSEVQYVRKLEQVDRNVKAHEAAHVAAGAGVTRGGASYTYTKGPDGKMYATAGEVPIALEKGDTPEQTIQNARQVIAAAMAPSDPSPQDYKVAASAAQMEIQARAELAKENTKEKEEETKPKEKTQEKQQKDNWQNIQENNKRDYAIKSYTNQDKTETFKIAG</sequence>
<protein>
    <recommendedName>
        <fullName evidence="4">SprA-related family protein</fullName>
    </recommendedName>
</protein>
<comment type="caution">
    <text evidence="2">The sequence shown here is derived from an EMBL/GenBank/DDBJ whole genome shotgun (WGS) entry which is preliminary data.</text>
</comment>